<dbReference type="PROSITE" id="PS51186">
    <property type="entry name" value="GNAT"/>
    <property type="match status" value="1"/>
</dbReference>
<reference evidence="2 3" key="1">
    <citation type="journal article" date="2014" name="BMC Genomics">
        <title>Genomic comparison of sporeforming bacilli isolated from milk.</title>
        <authorList>
            <person name="Moreno Switt A.I."/>
            <person name="Andrus A.D."/>
            <person name="Ranieri M.L."/>
            <person name="Orsi R.H."/>
            <person name="Ivy R."/>
            <person name="den Bakker H.C."/>
            <person name="Martin N.H."/>
            <person name="Wiedmann M."/>
            <person name="Boor K.J."/>
        </authorList>
    </citation>
    <scope>NUCLEOTIDE SEQUENCE [LARGE SCALE GENOMIC DNA]</scope>
    <source>
        <strain evidence="2 3">FSL R5-213</strain>
    </source>
</reference>
<dbReference type="InterPro" id="IPR038764">
    <property type="entry name" value="GNAT_N_AcTrfase_prd"/>
</dbReference>
<evidence type="ECO:0000313" key="3">
    <source>
        <dbReference type="Proteomes" id="UP000019062"/>
    </source>
</evidence>
<name>W4EKB6_9BACL</name>
<dbReference type="Pfam" id="PF00583">
    <property type="entry name" value="Acetyltransf_1"/>
    <property type="match status" value="1"/>
</dbReference>
<dbReference type="PANTHER" id="PTHR41700:SF1">
    <property type="entry name" value="N-ACETYLTRANSFERASE DOMAIN-CONTAINING PROTEIN"/>
    <property type="match status" value="1"/>
</dbReference>
<dbReference type="AlphaFoldDB" id="W4EKB6"/>
<accession>W4EKB6</accession>
<evidence type="ECO:0000259" key="1">
    <source>
        <dbReference type="PROSITE" id="PS51186"/>
    </source>
</evidence>
<comment type="caution">
    <text evidence="2">The sequence shown here is derived from an EMBL/GenBank/DDBJ whole genome shotgun (WGS) entry which is preliminary data.</text>
</comment>
<feature type="domain" description="N-acetyltransferase" evidence="1">
    <location>
        <begin position="2"/>
        <end position="145"/>
    </location>
</feature>
<dbReference type="GO" id="GO:0016747">
    <property type="term" value="F:acyltransferase activity, transferring groups other than amino-acyl groups"/>
    <property type="evidence" value="ECO:0007669"/>
    <property type="project" value="InterPro"/>
</dbReference>
<dbReference type="InterPro" id="IPR000182">
    <property type="entry name" value="GNAT_dom"/>
</dbReference>
<dbReference type="CDD" id="cd04301">
    <property type="entry name" value="NAT_SF"/>
    <property type="match status" value="1"/>
</dbReference>
<dbReference type="Proteomes" id="UP000019062">
    <property type="component" value="Unassembled WGS sequence"/>
</dbReference>
<sequence length="279" mass="32528">MLQIKRLVDIEEIRATQQIEEKVWKMPVIPIHQTYTASKNGGMILGAYDNDELVGYQYSFPGFKNGKAYLCSHMLGVLPTYQKGGLGEKLKAAQKEWALEMGYSLIVWTYDPLESVNAYLNLHKLKGIAASYLENHYGMMEDPLNKGIPTDRFLVEWWIRSDHIQGEQKNDEVQSYEPLIETELNKRQFPIISSEIEPIKNKKKDIILIPIPENFQQMKQQQPSLALDWRYKTRKWFQELCLNDYVAVDVKRNSKEKVSYYVFRKRNSLSLVGNEEGKL</sequence>
<dbReference type="RefSeq" id="WP_038190226.1">
    <property type="nucleotide sequence ID" value="NZ_ASQA01000042.1"/>
</dbReference>
<evidence type="ECO:0000313" key="2">
    <source>
        <dbReference type="EMBL" id="ETT80985.1"/>
    </source>
</evidence>
<dbReference type="eggNOG" id="COG3375">
    <property type="taxonomic scope" value="Bacteria"/>
</dbReference>
<gene>
    <name evidence="2" type="ORF">C176_19759</name>
</gene>
<dbReference type="EMBL" id="ASQA01000042">
    <property type="protein sequence ID" value="ETT80985.1"/>
    <property type="molecule type" value="Genomic_DNA"/>
</dbReference>
<dbReference type="Gene3D" id="3.40.630.30">
    <property type="match status" value="1"/>
</dbReference>
<organism evidence="2 3">
    <name type="scientific">Viridibacillus arenosi FSL R5-213</name>
    <dbReference type="NCBI Taxonomy" id="1227360"/>
    <lineage>
        <taxon>Bacteria</taxon>
        <taxon>Bacillati</taxon>
        <taxon>Bacillota</taxon>
        <taxon>Bacilli</taxon>
        <taxon>Bacillales</taxon>
        <taxon>Caryophanaceae</taxon>
        <taxon>Viridibacillus</taxon>
    </lineage>
</organism>
<keyword evidence="3" id="KW-1185">Reference proteome</keyword>
<proteinExistence type="predicted"/>
<dbReference type="InterPro" id="IPR016181">
    <property type="entry name" value="Acyl_CoA_acyltransferase"/>
</dbReference>
<dbReference type="SUPFAM" id="SSF55729">
    <property type="entry name" value="Acyl-CoA N-acyltransferases (Nat)"/>
    <property type="match status" value="1"/>
</dbReference>
<dbReference type="PANTHER" id="PTHR41700">
    <property type="entry name" value="GCN5-RELATED N-ACETYLTRANSFERASE"/>
    <property type="match status" value="1"/>
</dbReference>
<protein>
    <recommendedName>
        <fullName evidence="1">N-acetyltransferase domain-containing protein</fullName>
    </recommendedName>
</protein>